<dbReference type="Pfam" id="PF00664">
    <property type="entry name" value="ABC_membrane"/>
    <property type="match status" value="1"/>
</dbReference>
<feature type="transmembrane region" description="Helical" evidence="7">
    <location>
        <begin position="176"/>
        <end position="197"/>
    </location>
</feature>
<feature type="non-terminal residue" evidence="10">
    <location>
        <position position="1"/>
    </location>
</feature>
<evidence type="ECO:0000256" key="3">
    <source>
        <dbReference type="ARBA" id="ARBA00022741"/>
    </source>
</evidence>
<dbReference type="InterPro" id="IPR003593">
    <property type="entry name" value="AAA+_ATPase"/>
</dbReference>
<proteinExistence type="predicted"/>
<keyword evidence="3" id="KW-0547">Nucleotide-binding</keyword>
<protein>
    <recommendedName>
        <fullName evidence="11">ABC transporter ATP-binding protein</fullName>
    </recommendedName>
</protein>
<dbReference type="InterPro" id="IPR003439">
    <property type="entry name" value="ABC_transporter-like_ATP-bd"/>
</dbReference>
<evidence type="ECO:0000256" key="5">
    <source>
        <dbReference type="ARBA" id="ARBA00022989"/>
    </source>
</evidence>
<evidence type="ECO:0008006" key="11">
    <source>
        <dbReference type="Google" id="ProtNLM"/>
    </source>
</evidence>
<dbReference type="Gene3D" id="1.20.1560.10">
    <property type="entry name" value="ABC transporter type 1, transmembrane domain"/>
    <property type="match status" value="1"/>
</dbReference>
<dbReference type="SMART" id="SM00382">
    <property type="entry name" value="AAA"/>
    <property type="match status" value="1"/>
</dbReference>
<gene>
    <name evidence="10" type="ORF">METZ01_LOCUS122316</name>
</gene>
<evidence type="ECO:0000256" key="1">
    <source>
        <dbReference type="ARBA" id="ARBA00004141"/>
    </source>
</evidence>
<feature type="transmembrane region" description="Helical" evidence="7">
    <location>
        <begin position="48"/>
        <end position="70"/>
    </location>
</feature>
<keyword evidence="4" id="KW-0067">ATP-binding</keyword>
<keyword evidence="6 7" id="KW-0472">Membrane</keyword>
<dbReference type="PANTHER" id="PTHR24221:SF654">
    <property type="entry name" value="ATP-BINDING CASSETTE SUB-FAMILY B MEMBER 6"/>
    <property type="match status" value="1"/>
</dbReference>
<evidence type="ECO:0000256" key="6">
    <source>
        <dbReference type="ARBA" id="ARBA00023136"/>
    </source>
</evidence>
<dbReference type="PROSITE" id="PS50893">
    <property type="entry name" value="ABC_TRANSPORTER_2"/>
    <property type="match status" value="1"/>
</dbReference>
<reference evidence="10" key="1">
    <citation type="submission" date="2018-05" db="EMBL/GenBank/DDBJ databases">
        <authorList>
            <person name="Lanie J.A."/>
            <person name="Ng W.-L."/>
            <person name="Kazmierczak K.M."/>
            <person name="Andrzejewski T.M."/>
            <person name="Davidsen T.M."/>
            <person name="Wayne K.J."/>
            <person name="Tettelin H."/>
            <person name="Glass J.I."/>
            <person name="Rusch D."/>
            <person name="Podicherti R."/>
            <person name="Tsui H.-C.T."/>
            <person name="Winkler M.E."/>
        </authorList>
    </citation>
    <scope>NUCLEOTIDE SEQUENCE</scope>
</reference>
<evidence type="ECO:0000259" key="9">
    <source>
        <dbReference type="PROSITE" id="PS50929"/>
    </source>
</evidence>
<dbReference type="PROSITE" id="PS50929">
    <property type="entry name" value="ABC_TM1F"/>
    <property type="match status" value="1"/>
</dbReference>
<accession>A0A381XYD6</accession>
<dbReference type="GO" id="GO:0140359">
    <property type="term" value="F:ABC-type transporter activity"/>
    <property type="evidence" value="ECO:0007669"/>
    <property type="project" value="InterPro"/>
</dbReference>
<keyword evidence="5 7" id="KW-1133">Transmembrane helix</keyword>
<evidence type="ECO:0000259" key="8">
    <source>
        <dbReference type="PROSITE" id="PS50893"/>
    </source>
</evidence>
<dbReference type="GO" id="GO:0034040">
    <property type="term" value="F:ATPase-coupled lipid transmembrane transporter activity"/>
    <property type="evidence" value="ECO:0007669"/>
    <property type="project" value="TreeGrafter"/>
</dbReference>
<dbReference type="InterPro" id="IPR027417">
    <property type="entry name" value="P-loop_NTPase"/>
</dbReference>
<dbReference type="Gene3D" id="3.40.50.300">
    <property type="entry name" value="P-loop containing nucleotide triphosphate hydrolases"/>
    <property type="match status" value="1"/>
</dbReference>
<dbReference type="AlphaFoldDB" id="A0A381XYD6"/>
<organism evidence="10">
    <name type="scientific">marine metagenome</name>
    <dbReference type="NCBI Taxonomy" id="408172"/>
    <lineage>
        <taxon>unclassified sequences</taxon>
        <taxon>metagenomes</taxon>
        <taxon>ecological metagenomes</taxon>
    </lineage>
</organism>
<dbReference type="GO" id="GO:0005524">
    <property type="term" value="F:ATP binding"/>
    <property type="evidence" value="ECO:0007669"/>
    <property type="project" value="UniProtKB-KW"/>
</dbReference>
<dbReference type="Pfam" id="PF00005">
    <property type="entry name" value="ABC_tran"/>
    <property type="match status" value="1"/>
</dbReference>
<dbReference type="InterPro" id="IPR011527">
    <property type="entry name" value="ABC1_TM_dom"/>
</dbReference>
<sequence length="636" mass="70064">VILIRGEPAAILGALPLVMSETAPQAVLTPRSVLRHYWRVARVKPWHLVLPAGLVLIAGAFEGASFSLLIPLTDAVAENSFDFLENSRAFGWMGNLTPESLAGTPARDAFLVILAVGLIIFGRIGKLAFEYVRKIYLVTRTENYRVSVSEETFGRVLCFGRQYFDRQALGRIDAEIGWSSSVLGLLVAAEELFRYIVGLIVKAGVMIAISLPLSIAFVVTLPFVQWFMMVTNRRVGRISAEGVEVDRLMRSRILDILGSIPLVKAYSQEQAASDTYTEVLRQAEDVAVRRDRVVSLRYPVEEMVILLVMLIVQGGVIYLAGDFRPGDLASFGAFLLVLQQALPDYKYVSMFSVKVAEELPRLEAVAGLFSDDGKFIVPSGPRSFSRLGRDISIRDLSFGYQPGLDALRQITTSIEAGKVTAIVGRTGAGKTTFVDLIARFYDCAPGSIMLDDVDIREYSLPSLHAKMAIVSQEVWLLNRTLRDNLTFGLSHGATDEELEAALRDVDLDEFRAGLRGGLDTEIGDRGVRLSGGQRQRVALARALLRDPDILILDEATSALDSVVEQRVANAIQQRSKGRTLIVIAHRLSTIRDADLIIVMDEGRVAEQGSWNNLLRRKGAFCQLYEAQYGTDAPIIV</sequence>
<feature type="transmembrane region" description="Helical" evidence="7">
    <location>
        <begin position="303"/>
        <end position="321"/>
    </location>
</feature>
<evidence type="ECO:0000256" key="2">
    <source>
        <dbReference type="ARBA" id="ARBA00022692"/>
    </source>
</evidence>
<dbReference type="PROSITE" id="PS00211">
    <property type="entry name" value="ABC_TRANSPORTER_1"/>
    <property type="match status" value="1"/>
</dbReference>
<feature type="transmembrane region" description="Helical" evidence="7">
    <location>
        <begin position="109"/>
        <end position="129"/>
    </location>
</feature>
<feature type="domain" description="ABC transporter" evidence="8">
    <location>
        <begin position="391"/>
        <end position="626"/>
    </location>
</feature>
<dbReference type="GO" id="GO:0016887">
    <property type="term" value="F:ATP hydrolysis activity"/>
    <property type="evidence" value="ECO:0007669"/>
    <property type="project" value="InterPro"/>
</dbReference>
<dbReference type="PANTHER" id="PTHR24221">
    <property type="entry name" value="ATP-BINDING CASSETTE SUB-FAMILY B"/>
    <property type="match status" value="1"/>
</dbReference>
<dbReference type="EMBL" id="UINC01016736">
    <property type="protein sequence ID" value="SVA69462.1"/>
    <property type="molecule type" value="Genomic_DNA"/>
</dbReference>
<evidence type="ECO:0000256" key="7">
    <source>
        <dbReference type="SAM" id="Phobius"/>
    </source>
</evidence>
<dbReference type="InterPro" id="IPR017871">
    <property type="entry name" value="ABC_transporter-like_CS"/>
</dbReference>
<feature type="domain" description="ABC transmembrane type-1" evidence="9">
    <location>
        <begin position="54"/>
        <end position="342"/>
    </location>
</feature>
<dbReference type="SUPFAM" id="SSF52540">
    <property type="entry name" value="P-loop containing nucleoside triphosphate hydrolases"/>
    <property type="match status" value="1"/>
</dbReference>
<dbReference type="FunFam" id="3.40.50.300:FF:000218">
    <property type="entry name" value="Multidrug ABC transporter ATP-binding protein"/>
    <property type="match status" value="1"/>
</dbReference>
<dbReference type="SUPFAM" id="SSF90123">
    <property type="entry name" value="ABC transporter transmembrane region"/>
    <property type="match status" value="1"/>
</dbReference>
<keyword evidence="2 7" id="KW-0812">Transmembrane</keyword>
<evidence type="ECO:0000313" key="10">
    <source>
        <dbReference type="EMBL" id="SVA69462.1"/>
    </source>
</evidence>
<feature type="transmembrane region" description="Helical" evidence="7">
    <location>
        <begin position="203"/>
        <end position="224"/>
    </location>
</feature>
<dbReference type="GO" id="GO:0016020">
    <property type="term" value="C:membrane"/>
    <property type="evidence" value="ECO:0007669"/>
    <property type="project" value="UniProtKB-SubCell"/>
</dbReference>
<dbReference type="InterPro" id="IPR036640">
    <property type="entry name" value="ABC1_TM_sf"/>
</dbReference>
<evidence type="ECO:0000256" key="4">
    <source>
        <dbReference type="ARBA" id="ARBA00022840"/>
    </source>
</evidence>
<comment type="subcellular location">
    <subcellularLocation>
        <location evidence="1">Membrane</location>
        <topology evidence="1">Multi-pass membrane protein</topology>
    </subcellularLocation>
</comment>
<name>A0A381XYD6_9ZZZZ</name>
<dbReference type="InterPro" id="IPR039421">
    <property type="entry name" value="Type_1_exporter"/>
</dbReference>